<proteinExistence type="predicted"/>
<sequence>MDFYVMKRKKLQQLCKKHGIPANLGNIEMANRLTFLLKVQKQKMKKVSFNPENEIFFFVATPNYSYSGPKKKKRVQKRKSRVKQASKKKQVQLADNDRELKLLVTPVRLTRSSAHKMQEGNAEAVCCPVLKKTKEDSVVVSIGVEPEKIQEQFKANVTKVEGSSVLSEKLGEIDLGGRITRSRTRAEGIAYSWIR</sequence>
<evidence type="ECO:0000313" key="2">
    <source>
        <dbReference type="EMBL" id="KAK9943828.1"/>
    </source>
</evidence>
<evidence type="ECO:0000256" key="1">
    <source>
        <dbReference type="SAM" id="MobiDB-lite"/>
    </source>
</evidence>
<feature type="compositionally biased region" description="Basic residues" evidence="1">
    <location>
        <begin position="69"/>
        <end position="90"/>
    </location>
</feature>
<protein>
    <submittedName>
        <fullName evidence="2">Uncharacterized protein</fullName>
    </submittedName>
</protein>
<organism evidence="2 3">
    <name type="scientific">Rubus argutus</name>
    <name type="common">Southern blackberry</name>
    <dbReference type="NCBI Taxonomy" id="59490"/>
    <lineage>
        <taxon>Eukaryota</taxon>
        <taxon>Viridiplantae</taxon>
        <taxon>Streptophyta</taxon>
        <taxon>Embryophyta</taxon>
        <taxon>Tracheophyta</taxon>
        <taxon>Spermatophyta</taxon>
        <taxon>Magnoliopsida</taxon>
        <taxon>eudicotyledons</taxon>
        <taxon>Gunneridae</taxon>
        <taxon>Pentapetalae</taxon>
        <taxon>rosids</taxon>
        <taxon>fabids</taxon>
        <taxon>Rosales</taxon>
        <taxon>Rosaceae</taxon>
        <taxon>Rosoideae</taxon>
        <taxon>Rosoideae incertae sedis</taxon>
        <taxon>Rubus</taxon>
    </lineage>
</organism>
<gene>
    <name evidence="2" type="ORF">M0R45_009424</name>
</gene>
<dbReference type="EMBL" id="JBEDUW010000002">
    <property type="protein sequence ID" value="KAK9943828.1"/>
    <property type="molecule type" value="Genomic_DNA"/>
</dbReference>
<dbReference type="Proteomes" id="UP001457282">
    <property type="component" value="Unassembled WGS sequence"/>
</dbReference>
<comment type="caution">
    <text evidence="2">The sequence shown here is derived from an EMBL/GenBank/DDBJ whole genome shotgun (WGS) entry which is preliminary data.</text>
</comment>
<dbReference type="PANTHER" id="PTHR33621">
    <property type="entry name" value="ASPARTIC/GLUTAMIC ACID-RICH PROTEIN"/>
    <property type="match status" value="1"/>
</dbReference>
<dbReference type="AlphaFoldDB" id="A0AAW1Y7E4"/>
<accession>A0AAW1Y7E4</accession>
<feature type="region of interest" description="Disordered" evidence="1">
    <location>
        <begin position="67"/>
        <end position="90"/>
    </location>
</feature>
<name>A0AAW1Y7E4_RUBAR</name>
<evidence type="ECO:0000313" key="3">
    <source>
        <dbReference type="Proteomes" id="UP001457282"/>
    </source>
</evidence>
<keyword evidence="3" id="KW-1185">Reference proteome</keyword>
<dbReference type="PANTHER" id="PTHR33621:SF2">
    <property type="entry name" value="RIBOSOMAL L1 DOMAIN-CONTAINING PROTEIN"/>
    <property type="match status" value="1"/>
</dbReference>
<reference evidence="2 3" key="1">
    <citation type="journal article" date="2023" name="G3 (Bethesda)">
        <title>A chromosome-length genome assembly and annotation of blackberry (Rubus argutus, cv. 'Hillquist').</title>
        <authorList>
            <person name="Bruna T."/>
            <person name="Aryal R."/>
            <person name="Dudchenko O."/>
            <person name="Sargent D.J."/>
            <person name="Mead D."/>
            <person name="Buti M."/>
            <person name="Cavallini A."/>
            <person name="Hytonen T."/>
            <person name="Andres J."/>
            <person name="Pham M."/>
            <person name="Weisz D."/>
            <person name="Mascagni F."/>
            <person name="Usai G."/>
            <person name="Natali L."/>
            <person name="Bassil N."/>
            <person name="Fernandez G.E."/>
            <person name="Lomsadze A."/>
            <person name="Armour M."/>
            <person name="Olukolu B."/>
            <person name="Poorten T."/>
            <person name="Britton C."/>
            <person name="Davik J."/>
            <person name="Ashrafi H."/>
            <person name="Aiden E.L."/>
            <person name="Borodovsky M."/>
            <person name="Worthington M."/>
        </authorList>
    </citation>
    <scope>NUCLEOTIDE SEQUENCE [LARGE SCALE GENOMIC DNA]</scope>
    <source>
        <strain evidence="2">PI 553951</strain>
    </source>
</reference>